<dbReference type="Pfam" id="PF02518">
    <property type="entry name" value="HATPase_c"/>
    <property type="match status" value="1"/>
</dbReference>
<dbReference type="NCBIfam" id="NF033792">
    <property type="entry name" value="ActS_PrrB_HisK"/>
    <property type="match status" value="1"/>
</dbReference>
<organism evidence="12 13">
    <name type="scientific">Jannaschia pohangensis</name>
    <dbReference type="NCBI Taxonomy" id="390807"/>
    <lineage>
        <taxon>Bacteria</taxon>
        <taxon>Pseudomonadati</taxon>
        <taxon>Pseudomonadota</taxon>
        <taxon>Alphaproteobacteria</taxon>
        <taxon>Rhodobacterales</taxon>
        <taxon>Roseobacteraceae</taxon>
        <taxon>Jannaschia</taxon>
    </lineage>
</organism>
<evidence type="ECO:0000256" key="2">
    <source>
        <dbReference type="ARBA" id="ARBA00004651"/>
    </source>
</evidence>
<dbReference type="EC" id="2.7.13.3" evidence="3"/>
<keyword evidence="7" id="KW-0547">Nucleotide-binding</keyword>
<dbReference type="PROSITE" id="PS50109">
    <property type="entry name" value="HIS_KIN"/>
    <property type="match status" value="1"/>
</dbReference>
<dbReference type="InterPro" id="IPR050980">
    <property type="entry name" value="2C_sensor_his_kinase"/>
</dbReference>
<keyword evidence="10" id="KW-1133">Transmembrane helix</keyword>
<dbReference type="PANTHER" id="PTHR44936:SF10">
    <property type="entry name" value="SENSOR PROTEIN RSTB"/>
    <property type="match status" value="1"/>
</dbReference>
<keyword evidence="10" id="KW-0812">Transmembrane</keyword>
<keyword evidence="6" id="KW-0808">Transferase</keyword>
<keyword evidence="5" id="KW-0597">Phosphoprotein</keyword>
<feature type="transmembrane region" description="Helical" evidence="10">
    <location>
        <begin position="27"/>
        <end position="46"/>
    </location>
</feature>
<dbReference type="PANTHER" id="PTHR44936">
    <property type="entry name" value="SENSOR PROTEIN CREC"/>
    <property type="match status" value="1"/>
</dbReference>
<sequence length="461" mass="49968">MPNTGNAGLLPPETTHPQVRLQTLINLRWLAIVGQTTTVVLTSLALTMSVQLLLCLVVIGFAVAANVLATVIYPTSTRLSDRAAFFFLLFDLAQLAALLFLTGGLNNPFALLFLAPVTSSATALSLRSTLTLGVIAVALITFLGGYHMPLELADGSTLTLPPIFLMGFWAAIVIGTLFLAGFAYRLTLETERMSNALLATQTALAREQKLHDLGGVVAAAAHELGTPLATIKLVSSELAEELADRPDLHEDVMLIRSQADRCRDILRSMGRIGKRDRQVSSAPLEAILREAAEPHADRGITIRYDTAPLDGQQGTGPGLRRTPEVIHGLRNLIQNAVDFAETEIWIEGRWSTEAVVVRVIDDGPGYPADVLSRLGDPFLRNRRRQGYEGMGLGLFISKTLLERTGATIAFFNGSQSGRNRPPKRGGAIAEVHWTRNTIEAPLREGLGENLPFDVASEISRR</sequence>
<dbReference type="Proteomes" id="UP000199110">
    <property type="component" value="Unassembled WGS sequence"/>
</dbReference>
<dbReference type="InterPro" id="IPR003594">
    <property type="entry name" value="HATPase_dom"/>
</dbReference>
<dbReference type="PRINTS" id="PR00344">
    <property type="entry name" value="BCTRLSENSOR"/>
</dbReference>
<dbReference type="NCBIfam" id="NF045988">
    <property type="entry name" value="HisKinRegBRhodob"/>
    <property type="match status" value="1"/>
</dbReference>
<gene>
    <name evidence="12" type="ORF">SAMN04488095_3584</name>
</gene>
<dbReference type="AlphaFoldDB" id="A0A1I3U1M0"/>
<evidence type="ECO:0000256" key="4">
    <source>
        <dbReference type="ARBA" id="ARBA00022475"/>
    </source>
</evidence>
<accession>A0A1I3U1M0</accession>
<evidence type="ECO:0000256" key="8">
    <source>
        <dbReference type="ARBA" id="ARBA00022777"/>
    </source>
</evidence>
<dbReference type="GO" id="GO:0000155">
    <property type="term" value="F:phosphorelay sensor kinase activity"/>
    <property type="evidence" value="ECO:0007669"/>
    <property type="project" value="InterPro"/>
</dbReference>
<dbReference type="STRING" id="390807.SAMN04488095_3584"/>
<dbReference type="SMART" id="SM00387">
    <property type="entry name" value="HATPase_c"/>
    <property type="match status" value="1"/>
</dbReference>
<dbReference type="GO" id="GO:0005524">
    <property type="term" value="F:ATP binding"/>
    <property type="evidence" value="ECO:0007669"/>
    <property type="project" value="UniProtKB-KW"/>
</dbReference>
<proteinExistence type="predicted"/>
<dbReference type="EMBL" id="FORA01000006">
    <property type="protein sequence ID" value="SFJ75681.1"/>
    <property type="molecule type" value="Genomic_DNA"/>
</dbReference>
<protein>
    <recommendedName>
        <fullName evidence="3">histidine kinase</fullName>
        <ecNumber evidence="3">2.7.13.3</ecNumber>
    </recommendedName>
</protein>
<feature type="transmembrane region" description="Helical" evidence="10">
    <location>
        <begin position="53"/>
        <end position="73"/>
    </location>
</feature>
<feature type="transmembrane region" description="Helical" evidence="10">
    <location>
        <begin position="85"/>
        <end position="112"/>
    </location>
</feature>
<dbReference type="CDD" id="cd00082">
    <property type="entry name" value="HisKA"/>
    <property type="match status" value="1"/>
</dbReference>
<evidence type="ECO:0000313" key="12">
    <source>
        <dbReference type="EMBL" id="SFJ75681.1"/>
    </source>
</evidence>
<keyword evidence="13" id="KW-1185">Reference proteome</keyword>
<comment type="subcellular location">
    <subcellularLocation>
        <location evidence="2">Cell membrane</location>
        <topology evidence="2">Multi-pass membrane protein</topology>
    </subcellularLocation>
</comment>
<dbReference type="InterPro" id="IPR005467">
    <property type="entry name" value="His_kinase_dom"/>
</dbReference>
<feature type="domain" description="Histidine kinase" evidence="11">
    <location>
        <begin position="219"/>
        <end position="444"/>
    </location>
</feature>
<dbReference type="OrthoDB" id="9785252at2"/>
<name>A0A1I3U1M0_9RHOB</name>
<dbReference type="SUPFAM" id="SSF55874">
    <property type="entry name" value="ATPase domain of HSP90 chaperone/DNA topoisomerase II/histidine kinase"/>
    <property type="match status" value="1"/>
</dbReference>
<dbReference type="RefSeq" id="WP_092784237.1">
    <property type="nucleotide sequence ID" value="NZ_FORA01000006.1"/>
</dbReference>
<evidence type="ECO:0000256" key="9">
    <source>
        <dbReference type="ARBA" id="ARBA00022840"/>
    </source>
</evidence>
<keyword evidence="10" id="KW-0472">Membrane</keyword>
<dbReference type="Gene3D" id="1.10.287.130">
    <property type="match status" value="1"/>
</dbReference>
<dbReference type="Pfam" id="PF00512">
    <property type="entry name" value="HisKA"/>
    <property type="match status" value="1"/>
</dbReference>
<evidence type="ECO:0000256" key="3">
    <source>
        <dbReference type="ARBA" id="ARBA00012438"/>
    </source>
</evidence>
<evidence type="ECO:0000256" key="7">
    <source>
        <dbReference type="ARBA" id="ARBA00022741"/>
    </source>
</evidence>
<dbReference type="InterPro" id="IPR004358">
    <property type="entry name" value="Sig_transdc_His_kin-like_C"/>
</dbReference>
<dbReference type="GO" id="GO:0005886">
    <property type="term" value="C:plasma membrane"/>
    <property type="evidence" value="ECO:0007669"/>
    <property type="project" value="UniProtKB-SubCell"/>
</dbReference>
<dbReference type="CDD" id="cd00075">
    <property type="entry name" value="HATPase"/>
    <property type="match status" value="1"/>
</dbReference>
<dbReference type="Gene3D" id="3.30.565.10">
    <property type="entry name" value="Histidine kinase-like ATPase, C-terminal domain"/>
    <property type="match status" value="1"/>
</dbReference>
<dbReference type="InterPro" id="IPR036097">
    <property type="entry name" value="HisK_dim/P_sf"/>
</dbReference>
<dbReference type="InterPro" id="IPR047770">
    <property type="entry name" value="RegB"/>
</dbReference>
<evidence type="ECO:0000256" key="10">
    <source>
        <dbReference type="SAM" id="Phobius"/>
    </source>
</evidence>
<evidence type="ECO:0000256" key="1">
    <source>
        <dbReference type="ARBA" id="ARBA00000085"/>
    </source>
</evidence>
<evidence type="ECO:0000256" key="6">
    <source>
        <dbReference type="ARBA" id="ARBA00022679"/>
    </source>
</evidence>
<comment type="catalytic activity">
    <reaction evidence="1">
        <text>ATP + protein L-histidine = ADP + protein N-phospho-L-histidine.</text>
        <dbReference type="EC" id="2.7.13.3"/>
    </reaction>
</comment>
<dbReference type="InterPro" id="IPR003661">
    <property type="entry name" value="HisK_dim/P_dom"/>
</dbReference>
<keyword evidence="8 12" id="KW-0418">Kinase</keyword>
<dbReference type="SMART" id="SM00388">
    <property type="entry name" value="HisKA"/>
    <property type="match status" value="1"/>
</dbReference>
<dbReference type="InterPro" id="IPR036890">
    <property type="entry name" value="HATPase_C_sf"/>
</dbReference>
<keyword evidence="9" id="KW-0067">ATP-binding</keyword>
<evidence type="ECO:0000256" key="5">
    <source>
        <dbReference type="ARBA" id="ARBA00022553"/>
    </source>
</evidence>
<keyword evidence="4" id="KW-1003">Cell membrane</keyword>
<feature type="transmembrane region" description="Helical" evidence="10">
    <location>
        <begin position="163"/>
        <end position="184"/>
    </location>
</feature>
<reference evidence="12 13" key="1">
    <citation type="submission" date="2016-10" db="EMBL/GenBank/DDBJ databases">
        <authorList>
            <person name="de Groot N.N."/>
        </authorList>
    </citation>
    <scope>NUCLEOTIDE SEQUENCE [LARGE SCALE GENOMIC DNA]</scope>
    <source>
        <strain evidence="12 13">DSM 19073</strain>
    </source>
</reference>
<evidence type="ECO:0000313" key="13">
    <source>
        <dbReference type="Proteomes" id="UP000199110"/>
    </source>
</evidence>
<feature type="transmembrane region" description="Helical" evidence="10">
    <location>
        <begin position="124"/>
        <end position="143"/>
    </location>
</feature>
<evidence type="ECO:0000259" key="11">
    <source>
        <dbReference type="PROSITE" id="PS50109"/>
    </source>
</evidence>
<dbReference type="SUPFAM" id="SSF47384">
    <property type="entry name" value="Homodimeric domain of signal transducing histidine kinase"/>
    <property type="match status" value="1"/>
</dbReference>